<dbReference type="EMBL" id="BGPR01146885">
    <property type="protein sequence ID" value="GBN78289.1"/>
    <property type="molecule type" value="Genomic_DNA"/>
</dbReference>
<feature type="chain" id="PRO_5021494046" description="Secreted protein" evidence="1">
    <location>
        <begin position="24"/>
        <end position="126"/>
    </location>
</feature>
<evidence type="ECO:0000313" key="3">
    <source>
        <dbReference type="Proteomes" id="UP000499080"/>
    </source>
</evidence>
<organism evidence="2 3">
    <name type="scientific">Araneus ventricosus</name>
    <name type="common">Orbweaver spider</name>
    <name type="synonym">Epeira ventricosa</name>
    <dbReference type="NCBI Taxonomy" id="182803"/>
    <lineage>
        <taxon>Eukaryota</taxon>
        <taxon>Metazoa</taxon>
        <taxon>Ecdysozoa</taxon>
        <taxon>Arthropoda</taxon>
        <taxon>Chelicerata</taxon>
        <taxon>Arachnida</taxon>
        <taxon>Araneae</taxon>
        <taxon>Araneomorphae</taxon>
        <taxon>Entelegynae</taxon>
        <taxon>Araneoidea</taxon>
        <taxon>Araneidae</taxon>
        <taxon>Araneus</taxon>
    </lineage>
</organism>
<gene>
    <name evidence="2" type="ORF">AVEN_79578_1</name>
</gene>
<reference evidence="2 3" key="1">
    <citation type="journal article" date="2019" name="Sci. Rep.">
        <title>Orb-weaving spider Araneus ventricosus genome elucidates the spidroin gene catalogue.</title>
        <authorList>
            <person name="Kono N."/>
            <person name="Nakamura H."/>
            <person name="Ohtoshi R."/>
            <person name="Moran D.A.P."/>
            <person name="Shinohara A."/>
            <person name="Yoshida Y."/>
            <person name="Fujiwara M."/>
            <person name="Mori M."/>
            <person name="Tomita M."/>
            <person name="Arakawa K."/>
        </authorList>
    </citation>
    <scope>NUCLEOTIDE SEQUENCE [LARGE SCALE GENOMIC DNA]</scope>
</reference>
<keyword evidence="3" id="KW-1185">Reference proteome</keyword>
<evidence type="ECO:0008006" key="4">
    <source>
        <dbReference type="Google" id="ProtNLM"/>
    </source>
</evidence>
<keyword evidence="1" id="KW-0732">Signal</keyword>
<comment type="caution">
    <text evidence="2">The sequence shown here is derived from an EMBL/GenBank/DDBJ whole genome shotgun (WGS) entry which is preliminary data.</text>
</comment>
<dbReference type="AlphaFoldDB" id="A0A4Y2RSQ5"/>
<dbReference type="Proteomes" id="UP000499080">
    <property type="component" value="Unassembled WGS sequence"/>
</dbReference>
<accession>A0A4Y2RSQ5</accession>
<evidence type="ECO:0000313" key="2">
    <source>
        <dbReference type="EMBL" id="GBN78289.1"/>
    </source>
</evidence>
<evidence type="ECO:0000256" key="1">
    <source>
        <dbReference type="SAM" id="SignalP"/>
    </source>
</evidence>
<feature type="signal peptide" evidence="1">
    <location>
        <begin position="1"/>
        <end position="23"/>
    </location>
</feature>
<proteinExistence type="predicted"/>
<protein>
    <recommendedName>
        <fullName evidence="4">Secreted protein</fullName>
    </recommendedName>
</protein>
<sequence length="126" mass="14131">MQTPGLRLCGICFFALLRPPAFVVSFLSGHTKKRLLRPAVKDARVIFRGRTDTQNERPFQNAAIGFLISPSSTRDFLERSKLNLHSTIASRNLNFLQFLREPSHSLPKGCGGLVVVSRLRHQKVAC</sequence>
<name>A0A4Y2RSQ5_ARAVE</name>